<dbReference type="OrthoDB" id="3430276at2"/>
<sequence length="64" mass="6983">MTFDPGKAVWRKSSYSSGGEANCVEVAMQDEVVAVRDSKDPQGGYFTLSPEGWQALLSKVREGE</sequence>
<evidence type="ECO:0000313" key="2">
    <source>
        <dbReference type="EMBL" id="RJQ76608.1"/>
    </source>
</evidence>
<reference evidence="2 3" key="1">
    <citation type="submission" date="2018-09" db="EMBL/GenBank/DDBJ databases">
        <title>YIM PH 21725 draft genome.</title>
        <authorList>
            <person name="Miao C."/>
        </authorList>
    </citation>
    <scope>NUCLEOTIDE SEQUENCE [LARGE SCALE GENOMIC DNA]</scope>
    <source>
        <strain evidence="3">YIM PH21725</strain>
    </source>
</reference>
<dbReference type="AlphaFoldDB" id="A0A419HKW4"/>
<dbReference type="EMBL" id="QZFV01000144">
    <property type="protein sequence ID" value="RJQ76608.1"/>
    <property type="molecule type" value="Genomic_DNA"/>
</dbReference>
<evidence type="ECO:0000259" key="1">
    <source>
        <dbReference type="Pfam" id="PF04149"/>
    </source>
</evidence>
<keyword evidence="3" id="KW-1185">Reference proteome</keyword>
<name>A0A419HKW4_9PSEU</name>
<comment type="caution">
    <text evidence="2">The sequence shown here is derived from an EMBL/GenBank/DDBJ whole genome shotgun (WGS) entry which is preliminary data.</text>
</comment>
<organism evidence="2 3">
    <name type="scientific">Amycolatopsis panacis</name>
    <dbReference type="NCBI Taxonomy" id="2340917"/>
    <lineage>
        <taxon>Bacteria</taxon>
        <taxon>Bacillati</taxon>
        <taxon>Actinomycetota</taxon>
        <taxon>Actinomycetes</taxon>
        <taxon>Pseudonocardiales</taxon>
        <taxon>Pseudonocardiaceae</taxon>
        <taxon>Amycolatopsis</taxon>
    </lineage>
</organism>
<dbReference type="Proteomes" id="UP000285112">
    <property type="component" value="Unassembled WGS sequence"/>
</dbReference>
<dbReference type="InterPro" id="IPR007278">
    <property type="entry name" value="DUF397"/>
</dbReference>
<evidence type="ECO:0000313" key="3">
    <source>
        <dbReference type="Proteomes" id="UP000285112"/>
    </source>
</evidence>
<dbReference type="Pfam" id="PF04149">
    <property type="entry name" value="DUF397"/>
    <property type="match status" value="1"/>
</dbReference>
<gene>
    <name evidence="2" type="ORF">D5S19_30250</name>
</gene>
<feature type="domain" description="DUF397" evidence="1">
    <location>
        <begin position="8"/>
        <end position="61"/>
    </location>
</feature>
<protein>
    <submittedName>
        <fullName evidence="2">DUF397 domain-containing protein</fullName>
    </submittedName>
</protein>
<accession>A0A419HKW4</accession>
<proteinExistence type="predicted"/>